<proteinExistence type="predicted"/>
<dbReference type="eggNOG" id="COG1723">
    <property type="taxonomic scope" value="Bacteria"/>
</dbReference>
<dbReference type="Proteomes" id="UP000000211">
    <property type="component" value="Chromosome"/>
</dbReference>
<name>K7RFR5_THEOS</name>
<dbReference type="OrthoDB" id="180075at2"/>
<dbReference type="HOGENOM" id="CLU_042259_0_0_0"/>
<dbReference type="EMBL" id="CP003249">
    <property type="protein sequence ID" value="AFV75392.1"/>
    <property type="molecule type" value="Genomic_DNA"/>
</dbReference>
<dbReference type="RefSeq" id="WP_016328589.1">
    <property type="nucleotide sequence ID" value="NC_019386.1"/>
</dbReference>
<dbReference type="KEGG" id="tos:Theos_0316"/>
<evidence type="ECO:0008006" key="3">
    <source>
        <dbReference type="Google" id="ProtNLM"/>
    </source>
</evidence>
<organism evidence="1 2">
    <name type="scientific">Thermus oshimai JL-2</name>
    <dbReference type="NCBI Taxonomy" id="751945"/>
    <lineage>
        <taxon>Bacteria</taxon>
        <taxon>Thermotogati</taxon>
        <taxon>Deinococcota</taxon>
        <taxon>Deinococci</taxon>
        <taxon>Thermales</taxon>
        <taxon>Thermaceae</taxon>
        <taxon>Thermus</taxon>
    </lineage>
</organism>
<evidence type="ECO:0000313" key="1">
    <source>
        <dbReference type="EMBL" id="AFV75392.1"/>
    </source>
</evidence>
<accession>K7RFR5</accession>
<dbReference type="STRING" id="751945.Theos_0316"/>
<reference evidence="1 2" key="1">
    <citation type="journal article" date="2013" name="Genome Announc.">
        <title>Whole Genome Sequencing of Thermus oshimai JL-2 and Thermus thermophilus JL-18, Incomplete Denitrifiers from the United States Great Basin.</title>
        <authorList>
            <person name="Murugapiran S.K."/>
            <person name="Huntemann M."/>
            <person name="Wei C.L."/>
            <person name="Han J."/>
            <person name="Detter J.C."/>
            <person name="Han C.S."/>
            <person name="Erkkila T.H."/>
            <person name="Teshima H."/>
            <person name="Chen A."/>
            <person name="Kyrpides N."/>
            <person name="Mavrommatis K."/>
            <person name="Markowitz V."/>
            <person name="Szeto E."/>
            <person name="Ivanova N."/>
            <person name="Pagani I."/>
            <person name="Lam J."/>
            <person name="McDonald A.I."/>
            <person name="Dodsworth J.A."/>
            <person name="Pati A."/>
            <person name="Goodwin L."/>
            <person name="Peters L."/>
            <person name="Pitluck S."/>
            <person name="Woyke T."/>
            <person name="Hedlund B.P."/>
        </authorList>
    </citation>
    <scope>NUCLEOTIDE SEQUENCE</scope>
    <source>
        <strain evidence="1 2">JL-2</strain>
    </source>
</reference>
<protein>
    <recommendedName>
        <fullName evidence="3">DUF155 domain-containing protein</fullName>
    </recommendedName>
</protein>
<gene>
    <name evidence="1" type="ORF">Theos_0316</name>
</gene>
<evidence type="ECO:0000313" key="2">
    <source>
        <dbReference type="Proteomes" id="UP000000211"/>
    </source>
</evidence>
<sequence>MRLLSPHIALYRLYDLADEIDLSRLSVPRLRLSRARLGAVRFQNPPAELELGVRMVEGLSGLLTARLYEFGVASLSFRVHLGEALDWPDFLEKALDLPNLPFWDGFFLAELAALEPYLQGALLRPEEKRLSEEFVVYHALGFQGHPAHEPPVDLTPLWMGAAEAFAPEVRREMERYRYSYSTEDLALLGFDRVLILDSEGIWDVADLVEFVHAQLLELSYYDRILAEALETVPQVLRHRGLLGYGRLQRLRRRLMAQHAEIADVKARMEGALRITEDLFYAKIYRAALELYGAYELEKSVEEKLRVLEATYEMVTEEVIHLRSQAVEVGILALIAFEVARALLHGL</sequence>
<dbReference type="AlphaFoldDB" id="K7RFR5"/>
<keyword evidence="2" id="KW-1185">Reference proteome</keyword>
<dbReference type="PATRIC" id="fig|751945.3.peg.306"/>